<evidence type="ECO:0000256" key="1">
    <source>
        <dbReference type="SAM" id="MobiDB-lite"/>
    </source>
</evidence>
<accession>A0AA38LT20</accession>
<feature type="region of interest" description="Disordered" evidence="1">
    <location>
        <begin position="493"/>
        <end position="520"/>
    </location>
</feature>
<dbReference type="RefSeq" id="XP_052944082.1">
    <property type="nucleotide sequence ID" value="XM_053085862.1"/>
</dbReference>
<dbReference type="GeneID" id="77725063"/>
<dbReference type="Proteomes" id="UP001164286">
    <property type="component" value="Unassembled WGS sequence"/>
</dbReference>
<name>A0AA38LT20_9TREE</name>
<gene>
    <name evidence="3" type="ORF">MKK02DRAFT_17934</name>
</gene>
<protein>
    <submittedName>
        <fullName evidence="3">Phosphatase 2C-like domain-containing protein</fullName>
    </submittedName>
</protein>
<dbReference type="GO" id="GO:0004741">
    <property type="term" value="F:[pyruvate dehydrogenase (acetyl-transferring)]-phosphatase activity"/>
    <property type="evidence" value="ECO:0007669"/>
    <property type="project" value="TreeGrafter"/>
</dbReference>
<dbReference type="GO" id="GO:0005739">
    <property type="term" value="C:mitochondrion"/>
    <property type="evidence" value="ECO:0007669"/>
    <property type="project" value="TreeGrafter"/>
</dbReference>
<dbReference type="InterPro" id="IPR036457">
    <property type="entry name" value="PPM-type-like_dom_sf"/>
</dbReference>
<dbReference type="AlphaFoldDB" id="A0AA38LT20"/>
<dbReference type="EMBL" id="JAKWFO010000008">
    <property type="protein sequence ID" value="KAI9634305.1"/>
    <property type="molecule type" value="Genomic_DNA"/>
</dbReference>
<dbReference type="PANTHER" id="PTHR13832">
    <property type="entry name" value="PROTEIN PHOSPHATASE 2C"/>
    <property type="match status" value="1"/>
</dbReference>
<dbReference type="PANTHER" id="PTHR13832:SF792">
    <property type="entry name" value="GM14286P"/>
    <property type="match status" value="1"/>
</dbReference>
<comment type="caution">
    <text evidence="3">The sequence shown here is derived from an EMBL/GenBank/DDBJ whole genome shotgun (WGS) entry which is preliminary data.</text>
</comment>
<dbReference type="PROSITE" id="PS51746">
    <property type="entry name" value="PPM_2"/>
    <property type="match status" value="1"/>
</dbReference>
<evidence type="ECO:0000313" key="4">
    <source>
        <dbReference type="Proteomes" id="UP001164286"/>
    </source>
</evidence>
<dbReference type="InterPro" id="IPR015655">
    <property type="entry name" value="PP2C"/>
</dbReference>
<organism evidence="3 4">
    <name type="scientific">Dioszegia hungarica</name>
    <dbReference type="NCBI Taxonomy" id="4972"/>
    <lineage>
        <taxon>Eukaryota</taxon>
        <taxon>Fungi</taxon>
        <taxon>Dikarya</taxon>
        <taxon>Basidiomycota</taxon>
        <taxon>Agaricomycotina</taxon>
        <taxon>Tremellomycetes</taxon>
        <taxon>Tremellales</taxon>
        <taxon>Bulleribasidiaceae</taxon>
        <taxon>Dioszegia</taxon>
    </lineage>
</organism>
<evidence type="ECO:0000313" key="3">
    <source>
        <dbReference type="EMBL" id="KAI9634305.1"/>
    </source>
</evidence>
<dbReference type="SUPFAM" id="SSF81606">
    <property type="entry name" value="PP2C-like"/>
    <property type="match status" value="1"/>
</dbReference>
<dbReference type="SMART" id="SM00332">
    <property type="entry name" value="PP2Cc"/>
    <property type="match status" value="1"/>
</dbReference>
<reference evidence="3" key="1">
    <citation type="journal article" date="2022" name="G3 (Bethesda)">
        <title>High quality genome of the basidiomycete yeast Dioszegia hungarica PDD-24b-2 isolated from cloud water.</title>
        <authorList>
            <person name="Jarrige D."/>
            <person name="Haridas S."/>
            <person name="Bleykasten-Grosshans C."/>
            <person name="Joly M."/>
            <person name="Nadalig T."/>
            <person name="Sancelme M."/>
            <person name="Vuilleumier S."/>
            <person name="Grigoriev I.V."/>
            <person name="Amato P."/>
            <person name="Bringel F."/>
        </authorList>
    </citation>
    <scope>NUCLEOTIDE SEQUENCE</scope>
    <source>
        <strain evidence="3">PDD-24b-2</strain>
    </source>
</reference>
<evidence type="ECO:0000259" key="2">
    <source>
        <dbReference type="PROSITE" id="PS51746"/>
    </source>
</evidence>
<feature type="domain" description="PPM-type phosphatase" evidence="2">
    <location>
        <begin position="176"/>
        <end position="569"/>
    </location>
</feature>
<sequence>MLRSRHIAQAAAMPLRAAPMRPRTPYRLPPISLRTASTSAPRGPNILLNAGLAAGVCAAAAAAYYYETLASPSASSEPAALGGDTFEINLGSGRRRQTHTFTRLSEGACEAKLTEHEASHAVGRAGNPVMRWDRNWVGSNEPCEDRSAVDLVPRARSARDMSWGLGAWFGSSPDPSGEVPGDNQGAREGQKDIVLFSIIDGHGGWATSELLSKVLHPTLTLSLAALQAGVVPGNEGWVSSMLDKVNPAKWFSGPVWTQENVTKAISTAYTQLDDNITQTPVRLIPTLRTSNPEGQPTPRQTLAALALPADNGACSLSAVVDAEEGDLYVAIAGDCRAVAGWEKEGVWRCDVLSEDQMGENEREVQRMRKEHSGEEDTVIMRGRVHGGLQPTRAFGDASYKWTQGQAAVICDAMQAEGMKARRPRPLSKTPPYVTARPEITHRKIKGENGEKLRFMIMATDGLWDRITSEESTLLVASYLAHPTHSEIHKSTLPTKFPLTASPEPRPYPAEPLPGSAEKSNGTWVYEGDKNAATHLIRNSLGGGDRKGRNELLSVTGETTRWLRDDITVT</sequence>
<dbReference type="InterPro" id="IPR001932">
    <property type="entry name" value="PPM-type_phosphatase-like_dom"/>
</dbReference>
<proteinExistence type="predicted"/>
<dbReference type="CDD" id="cd00143">
    <property type="entry name" value="PP2Cc"/>
    <property type="match status" value="1"/>
</dbReference>
<keyword evidence="4" id="KW-1185">Reference proteome</keyword>
<dbReference type="Pfam" id="PF00481">
    <property type="entry name" value="PP2C"/>
    <property type="match status" value="1"/>
</dbReference>
<dbReference type="Gene3D" id="3.60.40.10">
    <property type="entry name" value="PPM-type phosphatase domain"/>
    <property type="match status" value="1"/>
</dbReference>